<keyword evidence="5" id="KW-1185">Reference proteome</keyword>
<evidence type="ECO:0000256" key="2">
    <source>
        <dbReference type="ARBA" id="ARBA00023002"/>
    </source>
</evidence>
<dbReference type="SUPFAM" id="SSF50129">
    <property type="entry name" value="GroES-like"/>
    <property type="match status" value="1"/>
</dbReference>
<dbReference type="InterPro" id="IPR047122">
    <property type="entry name" value="Trans-enoyl_RdTase-like"/>
</dbReference>
<dbReference type="SMART" id="SM00829">
    <property type="entry name" value="PKS_ER"/>
    <property type="match status" value="1"/>
</dbReference>
<dbReference type="EMBL" id="JANBVO010000014">
    <property type="protein sequence ID" value="KAJ9145305.1"/>
    <property type="molecule type" value="Genomic_DNA"/>
</dbReference>
<protein>
    <submittedName>
        <fullName evidence="4">Quinone oxidoreductase</fullName>
    </submittedName>
</protein>
<dbReference type="Gene3D" id="3.40.50.720">
    <property type="entry name" value="NAD(P)-binding Rossmann-like Domain"/>
    <property type="match status" value="1"/>
</dbReference>
<dbReference type="CDD" id="cd08249">
    <property type="entry name" value="enoyl_reductase_like"/>
    <property type="match status" value="1"/>
</dbReference>
<keyword evidence="2" id="KW-0560">Oxidoreductase</keyword>
<dbReference type="Proteomes" id="UP001174694">
    <property type="component" value="Unassembled WGS sequence"/>
</dbReference>
<dbReference type="Gene3D" id="3.90.180.10">
    <property type="entry name" value="Medium-chain alcohol dehydrogenases, catalytic domain"/>
    <property type="match status" value="1"/>
</dbReference>
<dbReference type="InterPro" id="IPR013154">
    <property type="entry name" value="ADH-like_N"/>
</dbReference>
<dbReference type="GO" id="GO:0016651">
    <property type="term" value="F:oxidoreductase activity, acting on NAD(P)H"/>
    <property type="evidence" value="ECO:0007669"/>
    <property type="project" value="InterPro"/>
</dbReference>
<dbReference type="InterPro" id="IPR011032">
    <property type="entry name" value="GroES-like_sf"/>
</dbReference>
<name>A0AA38VEZ0_9PEZI</name>
<evidence type="ECO:0000259" key="3">
    <source>
        <dbReference type="SMART" id="SM00829"/>
    </source>
</evidence>
<feature type="domain" description="Enoyl reductase (ER)" evidence="3">
    <location>
        <begin position="7"/>
        <end position="344"/>
    </location>
</feature>
<evidence type="ECO:0000313" key="5">
    <source>
        <dbReference type="Proteomes" id="UP001174694"/>
    </source>
</evidence>
<dbReference type="SUPFAM" id="SSF51735">
    <property type="entry name" value="NAD(P)-binding Rossmann-fold domains"/>
    <property type="match status" value="1"/>
</dbReference>
<comment type="similarity">
    <text evidence="1">Belongs to the zinc-containing alcohol dehydrogenase family.</text>
</comment>
<evidence type="ECO:0000256" key="1">
    <source>
        <dbReference type="ARBA" id="ARBA00008072"/>
    </source>
</evidence>
<comment type="caution">
    <text evidence="4">The sequence shown here is derived from an EMBL/GenBank/DDBJ whole genome shotgun (WGS) entry which is preliminary data.</text>
</comment>
<dbReference type="PANTHER" id="PTHR45348:SF5">
    <property type="entry name" value="OXIDOREDUCTASE, PUTATIVE (AFU_ORTHOLOGUE AFUA_8G01420)-RELATED"/>
    <property type="match status" value="1"/>
</dbReference>
<evidence type="ECO:0000313" key="4">
    <source>
        <dbReference type="EMBL" id="KAJ9145305.1"/>
    </source>
</evidence>
<reference evidence="4" key="1">
    <citation type="submission" date="2022-07" db="EMBL/GenBank/DDBJ databases">
        <title>Fungi with potential for degradation of polypropylene.</title>
        <authorList>
            <person name="Gostincar C."/>
        </authorList>
    </citation>
    <scope>NUCLEOTIDE SEQUENCE</scope>
    <source>
        <strain evidence="4">EXF-13308</strain>
    </source>
</reference>
<accession>A0AA38VEZ0</accession>
<dbReference type="InterPro" id="IPR020843">
    <property type="entry name" value="ER"/>
</dbReference>
<organism evidence="4 5">
    <name type="scientific">Pleurostoma richardsiae</name>
    <dbReference type="NCBI Taxonomy" id="41990"/>
    <lineage>
        <taxon>Eukaryota</taxon>
        <taxon>Fungi</taxon>
        <taxon>Dikarya</taxon>
        <taxon>Ascomycota</taxon>
        <taxon>Pezizomycotina</taxon>
        <taxon>Sordariomycetes</taxon>
        <taxon>Sordariomycetidae</taxon>
        <taxon>Calosphaeriales</taxon>
        <taxon>Pleurostomataceae</taxon>
        <taxon>Pleurostoma</taxon>
    </lineage>
</organism>
<dbReference type="AlphaFoldDB" id="A0AA38VEZ0"/>
<dbReference type="InterPro" id="IPR036291">
    <property type="entry name" value="NAD(P)-bd_dom_sf"/>
</dbReference>
<proteinExistence type="inferred from homology"/>
<gene>
    <name evidence="4" type="ORF">NKR23_g5472</name>
</gene>
<dbReference type="PANTHER" id="PTHR45348">
    <property type="entry name" value="HYPOTHETICAL OXIDOREDUCTASE (EUROFUNG)"/>
    <property type="match status" value="1"/>
</dbReference>
<dbReference type="Pfam" id="PF08240">
    <property type="entry name" value="ADH_N"/>
    <property type="match status" value="1"/>
</dbReference>
<sequence length="350" mass="36976">MQEALVTPDIRVELREVPIPKPKAGEVLVKVAASGTNPKDWKMPIFTQQTLNSGDDLAGIVEAVGDGVYEFTPGDRVAGMHQIGGGHGSFAEYAITPASTTFHIPDHVSFEEAATIPMTGLVAAFGLYHVLGLPAPWSSGRIHRGPLVIHGAGTAIGAFAIKLARAADIHPIIATAGNSRDLIRGLLDLDQGDAFVDYREPHDKLVADIQSAISRAGRGPAWHGLDCATNQDGAPEYTGVLEDALGTQPGLIETIARKPFVATVQAGSKFTGHVEGADINVMLAHIGSKDQQCLAYTVSRLFSYGLASGWLTGHPTEVTEGGLRGVGEALKRLQAGQVFGKKLIIMVENK</sequence>